<evidence type="ECO:0000313" key="1">
    <source>
        <dbReference type="EMBL" id="RHN10185.1"/>
    </source>
</evidence>
<comment type="caution">
    <text evidence="1">The sequence shown here is derived from an EMBL/GenBank/DDBJ whole genome shotgun (WGS) entry which is preliminary data.</text>
</comment>
<proteinExistence type="predicted"/>
<dbReference type="AlphaFoldDB" id="A0A415TXF2"/>
<reference evidence="1 2" key="1">
    <citation type="submission" date="2018-08" db="EMBL/GenBank/DDBJ databases">
        <title>A genome reference for cultivated species of the human gut microbiota.</title>
        <authorList>
            <person name="Zou Y."/>
            <person name="Xue W."/>
            <person name="Luo G."/>
        </authorList>
    </citation>
    <scope>NUCLEOTIDE SEQUENCE [LARGE SCALE GENOMIC DNA]</scope>
    <source>
        <strain evidence="1 2">AF31-17AC</strain>
    </source>
</reference>
<protein>
    <submittedName>
        <fullName evidence="1">Uncharacterized protein</fullName>
    </submittedName>
</protein>
<name>A0A415TXF2_9FIRM</name>
<dbReference type="RefSeq" id="WP_118486425.1">
    <property type="nucleotide sequence ID" value="NZ_QRQO01000049.1"/>
</dbReference>
<dbReference type="Proteomes" id="UP000283700">
    <property type="component" value="Unassembled WGS sequence"/>
</dbReference>
<accession>A0A415TXF2</accession>
<sequence>MDVKELRDKLYEEYKDDLESCMSQYSHKFNYQDIADDVMDNVSKYFYGEINKDNILYLGSTSISIVDGKAGGVITTDGVYYLSWRFGSTVVYTYDELYRKVALEKNVSNDKWKQLVRFFDEDTLFPLMKNIALTKMLLLRSENAPIFSLKLGMVYSFIDIVSVFQKYKEENDRNRFYYKIYEAFSEPLIHEKKNIEELNFVDVICKYENIIKNYKENLKDVKIDGYHFNTQDELYRNILYWGSIFSLFVGFCVREIAVTYKDFITKIYKSIADQESLGMMSEEVNFLNNVISVFAPEEEISNWNEEVASSKEQFAVAKERFDKSKGFFERIYENITVEQWIECLSQIRMLIKDFCRDVSREKIDAVQEMIKRECELFSEDGYKKLDEIKLYEKIDKILEGMDVVISYMKGRAIDLSHQAIRQQKSMEICKDWLLNYPNNSVIIKGKHNKKLLEKVLKAQKILSEAHYTSLLQIHTVNGMSQKQFAFCQRMNASFNMVNDIRQNPPLIVIMINSFFLTGITFNLLNIEWRYLSKSPEAQIFDVLGDRRKAGIINTSKITKISYYKDVPFAMIKIDVKDNMVILPIILLEQKEAEKICKAIIEIYKSRGLFIPRVRKITLAEDEREKINRICEADGMEINNERYQKNKKDEITSFSSDSE</sequence>
<dbReference type="EMBL" id="QRQO01000049">
    <property type="protein sequence ID" value="RHN10185.1"/>
    <property type="molecule type" value="Genomic_DNA"/>
</dbReference>
<gene>
    <name evidence="1" type="ORF">DWZ29_13420</name>
</gene>
<organism evidence="1 2">
    <name type="scientific">Anaerobutyricum hallii</name>
    <dbReference type="NCBI Taxonomy" id="39488"/>
    <lineage>
        <taxon>Bacteria</taxon>
        <taxon>Bacillati</taxon>
        <taxon>Bacillota</taxon>
        <taxon>Clostridia</taxon>
        <taxon>Lachnospirales</taxon>
        <taxon>Lachnospiraceae</taxon>
        <taxon>Anaerobutyricum</taxon>
    </lineage>
</organism>
<evidence type="ECO:0000313" key="2">
    <source>
        <dbReference type="Proteomes" id="UP000283700"/>
    </source>
</evidence>